<evidence type="ECO:0000256" key="3">
    <source>
        <dbReference type="ARBA" id="ARBA00022824"/>
    </source>
</evidence>
<keyword evidence="2" id="KW-0812">Transmembrane</keyword>
<feature type="signal peptide" evidence="6">
    <location>
        <begin position="1"/>
        <end position="19"/>
    </location>
</feature>
<keyword evidence="3" id="KW-0256">Endoplasmic reticulum</keyword>
<comment type="caution">
    <text evidence="8">The sequence shown here is derived from an EMBL/GenBank/DDBJ whole genome shotgun (WGS) entry which is preliminary data.</text>
</comment>
<evidence type="ECO:0000256" key="2">
    <source>
        <dbReference type="ARBA" id="ARBA00022692"/>
    </source>
</evidence>
<dbReference type="InterPro" id="IPR003388">
    <property type="entry name" value="Reticulon"/>
</dbReference>
<evidence type="ECO:0000259" key="7">
    <source>
        <dbReference type="PROSITE" id="PS50845"/>
    </source>
</evidence>
<evidence type="ECO:0000313" key="9">
    <source>
        <dbReference type="Proteomes" id="UP001162164"/>
    </source>
</evidence>
<evidence type="ECO:0000256" key="5">
    <source>
        <dbReference type="ARBA" id="ARBA00023136"/>
    </source>
</evidence>
<keyword evidence="9" id="KW-1185">Reference proteome</keyword>
<evidence type="ECO:0000256" key="1">
    <source>
        <dbReference type="ARBA" id="ARBA00004477"/>
    </source>
</evidence>
<evidence type="ECO:0000313" key="8">
    <source>
        <dbReference type="EMBL" id="KAJ8975718.1"/>
    </source>
</evidence>
<dbReference type="Proteomes" id="UP001162164">
    <property type="component" value="Unassembled WGS sequence"/>
</dbReference>
<organism evidence="8 9">
    <name type="scientific">Molorchus minor</name>
    <dbReference type="NCBI Taxonomy" id="1323400"/>
    <lineage>
        <taxon>Eukaryota</taxon>
        <taxon>Metazoa</taxon>
        <taxon>Ecdysozoa</taxon>
        <taxon>Arthropoda</taxon>
        <taxon>Hexapoda</taxon>
        <taxon>Insecta</taxon>
        <taxon>Pterygota</taxon>
        <taxon>Neoptera</taxon>
        <taxon>Endopterygota</taxon>
        <taxon>Coleoptera</taxon>
        <taxon>Polyphaga</taxon>
        <taxon>Cucujiformia</taxon>
        <taxon>Chrysomeloidea</taxon>
        <taxon>Cerambycidae</taxon>
        <taxon>Lamiinae</taxon>
        <taxon>Monochamini</taxon>
        <taxon>Molorchus</taxon>
    </lineage>
</organism>
<gene>
    <name evidence="8" type="ORF">NQ317_009257</name>
</gene>
<accession>A0ABQ9JCM6</accession>
<protein>
    <recommendedName>
        <fullName evidence="7">Reticulon domain-containing protein</fullName>
    </recommendedName>
</protein>
<reference evidence="8" key="1">
    <citation type="journal article" date="2023" name="Insect Mol. Biol.">
        <title>Genome sequencing provides insights into the evolution of gene families encoding plant cell wall-degrading enzymes in longhorned beetles.</title>
        <authorList>
            <person name="Shin N.R."/>
            <person name="Okamura Y."/>
            <person name="Kirsch R."/>
            <person name="Pauchet Y."/>
        </authorList>
    </citation>
    <scope>NUCLEOTIDE SEQUENCE</scope>
    <source>
        <strain evidence="8">MMC_N1</strain>
    </source>
</reference>
<sequence length="157" mass="18000">MTLIIIAWVALFTLPKVYEMNKTQIDANLEIVRTKLAEISSNATSTPLHHFGNHYCLVYPNGELEPEVLAVRYKKCHMDFGSWTSHGDLIDIQLYNNQKQVEPEPESGVSFYQVIVHIQINRCAKNHISKNVLITLIFAFKSIAYLKADPEQFLTYT</sequence>
<dbReference type="PROSITE" id="PS50845">
    <property type="entry name" value="RETICULON"/>
    <property type="match status" value="1"/>
</dbReference>
<keyword evidence="5" id="KW-0472">Membrane</keyword>
<dbReference type="EMBL" id="JAPWTJ010000775">
    <property type="protein sequence ID" value="KAJ8975718.1"/>
    <property type="molecule type" value="Genomic_DNA"/>
</dbReference>
<evidence type="ECO:0000256" key="6">
    <source>
        <dbReference type="SAM" id="SignalP"/>
    </source>
</evidence>
<feature type="chain" id="PRO_5046183487" description="Reticulon domain-containing protein" evidence="6">
    <location>
        <begin position="20"/>
        <end position="157"/>
    </location>
</feature>
<comment type="subcellular location">
    <subcellularLocation>
        <location evidence="1">Endoplasmic reticulum membrane</location>
        <topology evidence="1">Multi-pass membrane protein</topology>
    </subcellularLocation>
</comment>
<proteinExistence type="predicted"/>
<name>A0ABQ9JCM6_9CUCU</name>
<keyword evidence="4" id="KW-1133">Transmembrane helix</keyword>
<evidence type="ECO:0000256" key="4">
    <source>
        <dbReference type="ARBA" id="ARBA00022989"/>
    </source>
</evidence>
<keyword evidence="6" id="KW-0732">Signal</keyword>
<feature type="domain" description="Reticulon" evidence="7">
    <location>
        <begin position="1"/>
        <end position="39"/>
    </location>
</feature>